<dbReference type="AlphaFoldDB" id="A0A086LV52"/>
<dbReference type="EMBL" id="AFYV02001887">
    <property type="protein sequence ID" value="KFG60520.1"/>
    <property type="molecule type" value="Genomic_DNA"/>
</dbReference>
<evidence type="ECO:0000313" key="3">
    <source>
        <dbReference type="Proteomes" id="UP000028834"/>
    </source>
</evidence>
<gene>
    <name evidence="2" type="ORF">TGRUB_431950</name>
</gene>
<feature type="compositionally biased region" description="Basic and acidic residues" evidence="1">
    <location>
        <begin position="20"/>
        <end position="105"/>
    </location>
</feature>
<sequence>MEATPRGHLRRKNAPSAHVYAERSGERDRRRREREDEALGREAGREEGREEMARRKDEDRCRATAVGRRDRTDYAGRGEEERREVEATGYEQRHRGYRTARDDRV</sequence>
<dbReference type="Proteomes" id="UP000028834">
    <property type="component" value="Unassembled WGS sequence"/>
</dbReference>
<reference evidence="2 3" key="1">
    <citation type="submission" date="2014-05" db="EMBL/GenBank/DDBJ databases">
        <authorList>
            <person name="Sibley D."/>
            <person name="Venepally P."/>
            <person name="Karamycheva S."/>
            <person name="Hadjithomas M."/>
            <person name="Khan A."/>
            <person name="Brunk B."/>
            <person name="Roos D."/>
            <person name="Caler E."/>
            <person name="Lorenzi H."/>
        </authorList>
    </citation>
    <scope>NUCLEOTIDE SEQUENCE [LARGE SCALE GENOMIC DNA]</scope>
    <source>
        <strain evidence="2 3">RUB</strain>
    </source>
</reference>
<dbReference type="VEuPathDB" id="ToxoDB:TGRUB_431950"/>
<accession>A0A086LV52</accession>
<protein>
    <submittedName>
        <fullName evidence="2">Uncharacterized protein</fullName>
    </submittedName>
</protein>
<comment type="caution">
    <text evidence="2">The sequence shown here is derived from an EMBL/GenBank/DDBJ whole genome shotgun (WGS) entry which is preliminary data.</text>
</comment>
<feature type="region of interest" description="Disordered" evidence="1">
    <location>
        <begin position="1"/>
        <end position="105"/>
    </location>
</feature>
<proteinExistence type="predicted"/>
<evidence type="ECO:0000256" key="1">
    <source>
        <dbReference type="SAM" id="MobiDB-lite"/>
    </source>
</evidence>
<organism evidence="2 3">
    <name type="scientific">Toxoplasma gondii RUB</name>
    <dbReference type="NCBI Taxonomy" id="935652"/>
    <lineage>
        <taxon>Eukaryota</taxon>
        <taxon>Sar</taxon>
        <taxon>Alveolata</taxon>
        <taxon>Apicomplexa</taxon>
        <taxon>Conoidasida</taxon>
        <taxon>Coccidia</taxon>
        <taxon>Eucoccidiorida</taxon>
        <taxon>Eimeriorina</taxon>
        <taxon>Sarcocystidae</taxon>
        <taxon>Toxoplasma</taxon>
    </lineage>
</organism>
<evidence type="ECO:0000313" key="2">
    <source>
        <dbReference type="EMBL" id="KFG60520.1"/>
    </source>
</evidence>
<name>A0A086LV52_TOXGO</name>